<dbReference type="Proteomes" id="UP000617041">
    <property type="component" value="Unassembled WGS sequence"/>
</dbReference>
<dbReference type="EMBL" id="JAEDAO010000001">
    <property type="protein sequence ID" value="MBK0393779.1"/>
    <property type="molecule type" value="Genomic_DNA"/>
</dbReference>
<keyword evidence="1" id="KW-0812">Transmembrane</keyword>
<dbReference type="AlphaFoldDB" id="A0A934Q3V9"/>
<keyword evidence="3" id="KW-1185">Reference proteome</keyword>
<protein>
    <submittedName>
        <fullName evidence="2">Uncharacterized protein</fullName>
    </submittedName>
</protein>
<accession>A0A934Q3V9</accession>
<feature type="transmembrane region" description="Helical" evidence="1">
    <location>
        <begin position="70"/>
        <end position="87"/>
    </location>
</feature>
<evidence type="ECO:0000256" key="1">
    <source>
        <dbReference type="SAM" id="Phobius"/>
    </source>
</evidence>
<sequence length="88" mass="9201">MQTSPATPIPVPEVEADEPVAVIPVASVAPLDGAPDGERINTFAIAPVREGGSWGRWGDDLRERVLGKPLTAVAAAFALGVIFARVLR</sequence>
<gene>
    <name evidence="2" type="ORF">I8E28_14365</name>
</gene>
<keyword evidence="1" id="KW-1133">Transmembrane helix</keyword>
<reference evidence="2" key="1">
    <citation type="submission" date="2020-12" db="EMBL/GenBank/DDBJ databases">
        <title>Ramlibacter sp. nov., isolated from a freshwater alga, Cryptomonas.</title>
        <authorList>
            <person name="Kim H.M."/>
            <person name="Jeon C.O."/>
        </authorList>
    </citation>
    <scope>NUCLEOTIDE SEQUENCE</scope>
    <source>
        <strain evidence="2">CrO1</strain>
    </source>
</reference>
<comment type="caution">
    <text evidence="2">The sequence shown here is derived from an EMBL/GenBank/DDBJ whole genome shotgun (WGS) entry which is preliminary data.</text>
</comment>
<keyword evidence="1" id="KW-0472">Membrane</keyword>
<proteinExistence type="predicted"/>
<evidence type="ECO:0000313" key="2">
    <source>
        <dbReference type="EMBL" id="MBK0393779.1"/>
    </source>
</evidence>
<organism evidence="2 3">
    <name type="scientific">Ramlibacter algicola</name>
    <dbReference type="NCBI Taxonomy" id="2795217"/>
    <lineage>
        <taxon>Bacteria</taxon>
        <taxon>Pseudomonadati</taxon>
        <taxon>Pseudomonadota</taxon>
        <taxon>Betaproteobacteria</taxon>
        <taxon>Burkholderiales</taxon>
        <taxon>Comamonadaceae</taxon>
        <taxon>Ramlibacter</taxon>
    </lineage>
</organism>
<evidence type="ECO:0000313" key="3">
    <source>
        <dbReference type="Proteomes" id="UP000617041"/>
    </source>
</evidence>
<name>A0A934Q3V9_9BURK</name>
<dbReference type="RefSeq" id="WP_200788726.1">
    <property type="nucleotide sequence ID" value="NZ_JAEDAO010000001.1"/>
</dbReference>